<evidence type="ECO:0000313" key="4">
    <source>
        <dbReference type="Proteomes" id="UP000278807"/>
    </source>
</evidence>
<evidence type="ECO:0000259" key="2">
    <source>
        <dbReference type="PROSITE" id="PS50238"/>
    </source>
</evidence>
<sequence length="401" mass="45391">MSVNEAVWSNYSDNLMEAVKEPEDILTFRQKQPEKFKSICASQLSFVLETPFDILSDIENQNNIKGTPMKQLLSRTRRKLGDLQPLKLTPTLLNRLNYLMAVLEDAGAHFVEGIFRKTGNLTQQRAVADALLLSDFNCTTFPWHEYSAHELAGALKSIISHLEQPLLTNGLIPFYLQAARLWNRNSLVVKDDESPNVALMKRYTYSKQVNALRILILLLPQMHKSLLQRLFALLHRVTSQVARNRMSPLALGTVFGPVLVPSVFSETFTVVDGFQNQNSDIQDAITLATRMIELNKELFLLPTRLINDIRDNNLPKTPTRHSKPREKRLESVWCSPYRRGHASRRSSSPINTNIRYAHIGYSTPQQFHDVSNTITTSSSPVSTEKINTCDKSIGAKLAGYV</sequence>
<evidence type="ECO:0000313" key="5">
    <source>
        <dbReference type="WBParaSite" id="HNAJ_0000912801-mRNA-1"/>
    </source>
</evidence>
<dbReference type="EMBL" id="UZAE01012501">
    <property type="protein sequence ID" value="VDO05435.1"/>
    <property type="molecule type" value="Genomic_DNA"/>
</dbReference>
<dbReference type="PROSITE" id="PS50238">
    <property type="entry name" value="RHOGAP"/>
    <property type="match status" value="1"/>
</dbReference>
<dbReference type="STRING" id="102285.A0A158QIC4"/>
<dbReference type="InterPro" id="IPR008936">
    <property type="entry name" value="Rho_GTPase_activation_prot"/>
</dbReference>
<name>A0A158QIC4_RODNA</name>
<organism evidence="5">
    <name type="scientific">Rodentolepis nana</name>
    <name type="common">Dwarf tapeworm</name>
    <name type="synonym">Hymenolepis nana</name>
    <dbReference type="NCBI Taxonomy" id="102285"/>
    <lineage>
        <taxon>Eukaryota</taxon>
        <taxon>Metazoa</taxon>
        <taxon>Spiralia</taxon>
        <taxon>Lophotrochozoa</taxon>
        <taxon>Platyhelminthes</taxon>
        <taxon>Cestoda</taxon>
        <taxon>Eucestoda</taxon>
        <taxon>Cyclophyllidea</taxon>
        <taxon>Hymenolepididae</taxon>
        <taxon>Rodentolepis</taxon>
    </lineage>
</organism>
<dbReference type="GO" id="GO:0051056">
    <property type="term" value="P:regulation of small GTPase mediated signal transduction"/>
    <property type="evidence" value="ECO:0007669"/>
    <property type="project" value="TreeGrafter"/>
</dbReference>
<proteinExistence type="predicted"/>
<keyword evidence="1" id="KW-0343">GTPase activation</keyword>
<dbReference type="WBParaSite" id="HNAJ_0000912801-mRNA-1">
    <property type="protein sequence ID" value="HNAJ_0000912801-mRNA-1"/>
    <property type="gene ID" value="HNAJ_0000912801"/>
</dbReference>
<reference evidence="5" key="1">
    <citation type="submission" date="2016-04" db="UniProtKB">
        <authorList>
            <consortium name="WormBaseParasite"/>
        </authorList>
    </citation>
    <scope>IDENTIFICATION</scope>
</reference>
<accession>A0A158QIC4</accession>
<dbReference type="PANTHER" id="PTHR14963">
    <property type="entry name" value="RHO GTPASE ACTIVATING PROTEIN 18,19-RELATED"/>
    <property type="match status" value="1"/>
</dbReference>
<evidence type="ECO:0000256" key="1">
    <source>
        <dbReference type="ARBA" id="ARBA00022468"/>
    </source>
</evidence>
<dbReference type="GO" id="GO:0005096">
    <property type="term" value="F:GTPase activator activity"/>
    <property type="evidence" value="ECO:0007669"/>
    <property type="project" value="UniProtKB-KW"/>
</dbReference>
<dbReference type="SUPFAM" id="SSF48350">
    <property type="entry name" value="GTPase activation domain, GAP"/>
    <property type="match status" value="1"/>
</dbReference>
<evidence type="ECO:0000313" key="3">
    <source>
        <dbReference type="EMBL" id="VDO05435.1"/>
    </source>
</evidence>
<dbReference type="GO" id="GO:0007165">
    <property type="term" value="P:signal transduction"/>
    <property type="evidence" value="ECO:0007669"/>
    <property type="project" value="InterPro"/>
</dbReference>
<dbReference type="SMART" id="SM00324">
    <property type="entry name" value="RhoGAP"/>
    <property type="match status" value="1"/>
</dbReference>
<feature type="domain" description="Rho-GAP" evidence="2">
    <location>
        <begin position="81"/>
        <end position="299"/>
    </location>
</feature>
<dbReference type="Proteomes" id="UP000278807">
    <property type="component" value="Unassembled WGS sequence"/>
</dbReference>
<dbReference type="InterPro" id="IPR000198">
    <property type="entry name" value="RhoGAP_dom"/>
</dbReference>
<reference evidence="3 4" key="2">
    <citation type="submission" date="2018-11" db="EMBL/GenBank/DDBJ databases">
        <authorList>
            <consortium name="Pathogen Informatics"/>
        </authorList>
    </citation>
    <scope>NUCLEOTIDE SEQUENCE [LARGE SCALE GENOMIC DNA]</scope>
</reference>
<dbReference type="PANTHER" id="PTHR14963:SF7">
    <property type="entry name" value="RHO GTPASE-ACTIVATING PROTEIN 19"/>
    <property type="match status" value="1"/>
</dbReference>
<dbReference type="Gene3D" id="1.10.555.10">
    <property type="entry name" value="Rho GTPase activation protein"/>
    <property type="match status" value="1"/>
</dbReference>
<keyword evidence="4" id="KW-1185">Reference proteome</keyword>
<dbReference type="OrthoDB" id="10061772at2759"/>
<protein>
    <submittedName>
        <fullName evidence="5">Rho-GAP domain-containing protein</fullName>
    </submittedName>
</protein>
<dbReference type="AlphaFoldDB" id="A0A158QIC4"/>
<dbReference type="GO" id="GO:0005737">
    <property type="term" value="C:cytoplasm"/>
    <property type="evidence" value="ECO:0007669"/>
    <property type="project" value="TreeGrafter"/>
</dbReference>
<gene>
    <name evidence="3" type="ORF">HNAJ_LOCUS9124</name>
</gene>
<dbReference type="Pfam" id="PF00620">
    <property type="entry name" value="RhoGAP"/>
    <property type="match status" value="1"/>
</dbReference>